<dbReference type="EMBL" id="JAVRHY010000015">
    <property type="protein sequence ID" value="MDT0619459.1"/>
    <property type="molecule type" value="Genomic_DNA"/>
</dbReference>
<feature type="domain" description="DUF2147" evidence="3">
    <location>
        <begin position="26"/>
        <end position="141"/>
    </location>
</feature>
<reference evidence="4 5" key="1">
    <citation type="submission" date="2023-09" db="EMBL/GenBank/DDBJ databases">
        <authorList>
            <person name="Rey-Velasco X."/>
        </authorList>
    </citation>
    <scope>NUCLEOTIDE SEQUENCE [LARGE SCALE GENOMIC DNA]</scope>
    <source>
        <strain evidence="4 5">P385</strain>
    </source>
</reference>
<feature type="chain" id="PRO_5045096245" evidence="2">
    <location>
        <begin position="18"/>
        <end position="158"/>
    </location>
</feature>
<dbReference type="Pfam" id="PF09917">
    <property type="entry name" value="DUF2147"/>
    <property type="match status" value="1"/>
</dbReference>
<feature type="signal peptide" evidence="2">
    <location>
        <begin position="1"/>
        <end position="17"/>
    </location>
</feature>
<dbReference type="RefSeq" id="WP_311659910.1">
    <property type="nucleotide sequence ID" value="NZ_JAVRHY010000015.1"/>
</dbReference>
<dbReference type="PANTHER" id="PTHR36919">
    <property type="entry name" value="BLR1215 PROTEIN"/>
    <property type="match status" value="1"/>
</dbReference>
<keyword evidence="2" id="KW-0732">Signal</keyword>
<feature type="region of interest" description="Disordered" evidence="1">
    <location>
        <begin position="48"/>
        <end position="75"/>
    </location>
</feature>
<name>A0ABU3BAH6_9GAMM</name>
<evidence type="ECO:0000313" key="5">
    <source>
        <dbReference type="Proteomes" id="UP001259982"/>
    </source>
</evidence>
<dbReference type="Gene3D" id="2.40.128.520">
    <property type="match status" value="1"/>
</dbReference>
<gene>
    <name evidence="4" type="ORF">RM531_13355</name>
</gene>
<protein>
    <submittedName>
        <fullName evidence="4">DUF2147 domain-containing protein</fullName>
    </submittedName>
</protein>
<organism evidence="4 5">
    <name type="scientific">Spectribacter acetivorans</name>
    <dbReference type="NCBI Taxonomy" id="3075603"/>
    <lineage>
        <taxon>Bacteria</taxon>
        <taxon>Pseudomonadati</taxon>
        <taxon>Pseudomonadota</taxon>
        <taxon>Gammaproteobacteria</taxon>
        <taxon>Salinisphaerales</taxon>
        <taxon>Salinisphaeraceae</taxon>
        <taxon>Spectribacter</taxon>
    </lineage>
</organism>
<proteinExistence type="predicted"/>
<keyword evidence="5" id="KW-1185">Reference proteome</keyword>
<evidence type="ECO:0000313" key="4">
    <source>
        <dbReference type="EMBL" id="MDT0619459.1"/>
    </source>
</evidence>
<comment type="caution">
    <text evidence="4">The sequence shown here is derived from an EMBL/GenBank/DDBJ whole genome shotgun (WGS) entry which is preliminary data.</text>
</comment>
<evidence type="ECO:0000256" key="2">
    <source>
        <dbReference type="SAM" id="SignalP"/>
    </source>
</evidence>
<evidence type="ECO:0000259" key="3">
    <source>
        <dbReference type="Pfam" id="PF09917"/>
    </source>
</evidence>
<sequence>MPLVAALLFALATAASAQPEADAITGVWLTAAEDGYIQVFEENGAYFGKTVGEPPGSGDNDGPEKDVNNPDPAKRDRSLLGIRILKGFEYNGERRWEDGEAYDPNNGKTYSAWMETPEPDKLKLRGYIGISLLGRTEIWTRAGRDAEGVDQSVLVETE</sequence>
<feature type="compositionally biased region" description="Basic and acidic residues" evidence="1">
    <location>
        <begin position="62"/>
        <end position="75"/>
    </location>
</feature>
<accession>A0ABU3BAH6</accession>
<dbReference type="Proteomes" id="UP001259982">
    <property type="component" value="Unassembled WGS sequence"/>
</dbReference>
<dbReference type="InterPro" id="IPR019223">
    <property type="entry name" value="DUF2147"/>
</dbReference>
<dbReference type="PANTHER" id="PTHR36919:SF2">
    <property type="entry name" value="BLL6627 PROTEIN"/>
    <property type="match status" value="1"/>
</dbReference>
<evidence type="ECO:0000256" key="1">
    <source>
        <dbReference type="SAM" id="MobiDB-lite"/>
    </source>
</evidence>